<dbReference type="AlphaFoldDB" id="A0A0U1M011"/>
<dbReference type="PANTHER" id="PTHR48419">
    <property type="entry name" value="SULFOTRANSFERASE DOMAIN-CONTAINING PROTEIN"/>
    <property type="match status" value="1"/>
</dbReference>
<gene>
    <name evidence="1" type="ORF">PISL3812_05547</name>
</gene>
<dbReference type="PANTHER" id="PTHR48419:SF1">
    <property type="entry name" value="SULFOTRANSFERASE DOMAIN-CONTAINING PROTEIN"/>
    <property type="match status" value="1"/>
</dbReference>
<reference evidence="1 2" key="1">
    <citation type="submission" date="2015-04" db="EMBL/GenBank/DDBJ databases">
        <authorList>
            <person name="Syromyatnikov M.Y."/>
            <person name="Popov V.N."/>
        </authorList>
    </citation>
    <scope>NUCLEOTIDE SEQUENCE [LARGE SCALE GENOMIC DNA]</scope>
    <source>
        <strain evidence="1">WF-38-12</strain>
    </source>
</reference>
<dbReference type="Proteomes" id="UP000054383">
    <property type="component" value="Unassembled WGS sequence"/>
</dbReference>
<evidence type="ECO:0000313" key="1">
    <source>
        <dbReference type="EMBL" id="CRG88516.1"/>
    </source>
</evidence>
<accession>A0A0U1M011</accession>
<name>A0A0U1M011_TALIS</name>
<dbReference type="Gene3D" id="3.40.50.300">
    <property type="entry name" value="P-loop containing nucleotide triphosphate hydrolases"/>
    <property type="match status" value="1"/>
</dbReference>
<dbReference type="STRING" id="28573.A0A0U1M011"/>
<proteinExistence type="predicted"/>
<organism evidence="1 2">
    <name type="scientific">Talaromyces islandicus</name>
    <name type="common">Penicillium islandicum</name>
    <dbReference type="NCBI Taxonomy" id="28573"/>
    <lineage>
        <taxon>Eukaryota</taxon>
        <taxon>Fungi</taxon>
        <taxon>Dikarya</taxon>
        <taxon>Ascomycota</taxon>
        <taxon>Pezizomycotina</taxon>
        <taxon>Eurotiomycetes</taxon>
        <taxon>Eurotiomycetidae</taxon>
        <taxon>Eurotiales</taxon>
        <taxon>Trichocomaceae</taxon>
        <taxon>Talaromyces</taxon>
        <taxon>Talaromyces sect. Islandici</taxon>
    </lineage>
</organism>
<sequence length="328" mass="37501">MVVKNASSKPIFLVTHPRAISTAFERVFLTRDHDIVCIHEPFSDAYHWGPEYLSERYQNVEKLRAENGCEDYTYHTALKIINDAKTHGKRVFVKDMAKCLMPLDGQSPRIASSLQSQNTARNGTQRSWEEPNIPNPTVIPREILSTFHFAFLIRDPRRSIPSLYRCSVPPISLTTGWHGFKASDAGYKELRRLFDYLKSIKQIGPDSSNEICIVDADDLLQYPEQTIKSFCSSVGIPFDSNSLCWDTEKDHKRAQDLFRNWAPFHDIALKSSSFMAQPPKVTTPKEDLAAWAKEFGKEASILIQKNVEDNMDDFLYLKQVAIKPKEGR</sequence>
<keyword evidence="2" id="KW-1185">Reference proteome</keyword>
<protein>
    <recommendedName>
        <fullName evidence="3">P-loop containing nucleoside triphosphate hydrolase protein</fullName>
    </recommendedName>
</protein>
<dbReference type="InterPro" id="IPR053226">
    <property type="entry name" value="Pyrrolopyrazine_biosynth_F"/>
</dbReference>
<dbReference type="EMBL" id="CVMT01000004">
    <property type="protein sequence ID" value="CRG88516.1"/>
    <property type="molecule type" value="Genomic_DNA"/>
</dbReference>
<evidence type="ECO:0008006" key="3">
    <source>
        <dbReference type="Google" id="ProtNLM"/>
    </source>
</evidence>
<evidence type="ECO:0000313" key="2">
    <source>
        <dbReference type="Proteomes" id="UP000054383"/>
    </source>
</evidence>
<dbReference type="SUPFAM" id="SSF52540">
    <property type="entry name" value="P-loop containing nucleoside triphosphate hydrolases"/>
    <property type="match status" value="1"/>
</dbReference>
<dbReference type="OMA" id="TVVFHEP"/>
<dbReference type="InterPro" id="IPR027417">
    <property type="entry name" value="P-loop_NTPase"/>
</dbReference>
<dbReference type="OrthoDB" id="2405944at2759"/>